<dbReference type="Gene3D" id="1.20.90.10">
    <property type="entry name" value="Phospholipase A2 domain"/>
    <property type="match status" value="2"/>
</dbReference>
<proteinExistence type="predicted"/>
<feature type="domain" description="Phospholipase A2-like central" evidence="5">
    <location>
        <begin position="250"/>
        <end position="310"/>
    </location>
</feature>
<feature type="domain" description="Phospholipase A2-like central" evidence="5">
    <location>
        <begin position="136"/>
        <end position="226"/>
    </location>
</feature>
<dbReference type="Proteomes" id="UP000472267">
    <property type="component" value="Chromosome 12"/>
</dbReference>
<evidence type="ECO:0000259" key="5">
    <source>
        <dbReference type="Pfam" id="PF05826"/>
    </source>
</evidence>
<dbReference type="InterPro" id="IPR016090">
    <property type="entry name" value="PLA2-like_dom"/>
</dbReference>
<evidence type="ECO:0000256" key="1">
    <source>
        <dbReference type="ARBA" id="ARBA00004613"/>
    </source>
</evidence>
<feature type="chain" id="PRO_5025366283" description="Phospholipase A2-like central domain-containing protein" evidence="4">
    <location>
        <begin position="22"/>
        <end position="323"/>
    </location>
</feature>
<keyword evidence="4" id="KW-0732">Signal</keyword>
<name>A0A672GPS7_SALFA</name>
<dbReference type="InParanoid" id="A0A672GPS7"/>
<dbReference type="GO" id="GO:0004623">
    <property type="term" value="F:phospholipase A2 activity"/>
    <property type="evidence" value="ECO:0007669"/>
    <property type="project" value="InterPro"/>
</dbReference>
<dbReference type="GO" id="GO:0006644">
    <property type="term" value="P:phospholipid metabolic process"/>
    <property type="evidence" value="ECO:0007669"/>
    <property type="project" value="InterPro"/>
</dbReference>
<keyword evidence="2" id="KW-0964">Secreted</keyword>
<reference evidence="6" key="3">
    <citation type="submission" date="2025-09" db="UniProtKB">
        <authorList>
            <consortium name="Ensembl"/>
        </authorList>
    </citation>
    <scope>IDENTIFICATION</scope>
</reference>
<organism evidence="6 7">
    <name type="scientific">Salarias fasciatus</name>
    <name type="common">Jewelled blenny</name>
    <name type="synonym">Blennius fasciatus</name>
    <dbReference type="NCBI Taxonomy" id="181472"/>
    <lineage>
        <taxon>Eukaryota</taxon>
        <taxon>Metazoa</taxon>
        <taxon>Chordata</taxon>
        <taxon>Craniata</taxon>
        <taxon>Vertebrata</taxon>
        <taxon>Euteleostomi</taxon>
        <taxon>Actinopterygii</taxon>
        <taxon>Neopterygii</taxon>
        <taxon>Teleostei</taxon>
        <taxon>Neoteleostei</taxon>
        <taxon>Acanthomorphata</taxon>
        <taxon>Ovalentaria</taxon>
        <taxon>Blenniimorphae</taxon>
        <taxon>Blenniiformes</taxon>
        <taxon>Blennioidei</taxon>
        <taxon>Blenniidae</taxon>
        <taxon>Salariinae</taxon>
        <taxon>Salarias</taxon>
    </lineage>
</organism>
<reference evidence="6" key="1">
    <citation type="submission" date="2019-06" db="EMBL/GenBank/DDBJ databases">
        <authorList>
            <consortium name="Wellcome Sanger Institute Data Sharing"/>
        </authorList>
    </citation>
    <scope>NUCLEOTIDE SEQUENCE [LARGE SCALE GENOMIC DNA]</scope>
</reference>
<sequence>MRSRCLLQVASVLSSLFLTKAHDVSGTGVSCIRSSPAGGQTRVSFVRQDRSGARSLLLTLWSEDAELLACEVHSDPRVTESYAKICEKNDTRGQEVFWKFNLSVLQAPDGPCSPASRSAPGTGGAEGNRRRKRAWIFPGTLWCGSGSKAGGYDQLGMFESADRCCREHDHCRHIIPAFTVNYGVFNSNVFTVSHCECDQRFRECLLGVNDSISSMVGYSFFNILQHIVLHLLIFTFFSDHKHWCESLKILDECKFKIPPWENKYELQNWESKTAYHCDCTARLALELERLEQPSIVPRLLVDFVSQQCFTLPKEKKCHHRKRF</sequence>
<evidence type="ECO:0000313" key="6">
    <source>
        <dbReference type="Ensembl" id="ENSSFAP00005013414.1"/>
    </source>
</evidence>
<feature type="region of interest" description="Disordered" evidence="3">
    <location>
        <begin position="110"/>
        <end position="129"/>
    </location>
</feature>
<accession>A0A672GPS7</accession>
<gene>
    <name evidence="6" type="primary">LOC115397710</name>
</gene>
<evidence type="ECO:0000313" key="7">
    <source>
        <dbReference type="Proteomes" id="UP000472267"/>
    </source>
</evidence>
<dbReference type="CDD" id="cd04704">
    <property type="entry name" value="PLA2_bee_venom_like"/>
    <property type="match status" value="1"/>
</dbReference>
<protein>
    <recommendedName>
        <fullName evidence="5">Phospholipase A2-like central domain-containing protein</fullName>
    </recommendedName>
</protein>
<dbReference type="InterPro" id="IPR036444">
    <property type="entry name" value="PLipase_A2_dom_sf"/>
</dbReference>
<reference evidence="6" key="2">
    <citation type="submission" date="2025-08" db="UniProtKB">
        <authorList>
            <consortium name="Ensembl"/>
        </authorList>
    </citation>
    <scope>IDENTIFICATION</scope>
</reference>
<feature type="signal peptide" evidence="4">
    <location>
        <begin position="1"/>
        <end position="21"/>
    </location>
</feature>
<evidence type="ECO:0000256" key="2">
    <source>
        <dbReference type="ARBA" id="ARBA00022525"/>
    </source>
</evidence>
<dbReference type="PANTHER" id="PTHR12253">
    <property type="entry name" value="RH14732P"/>
    <property type="match status" value="1"/>
</dbReference>
<dbReference type="Ensembl" id="ENSSFAT00005013981.1">
    <property type="protein sequence ID" value="ENSSFAP00005013414.1"/>
    <property type="gene ID" value="ENSSFAG00005007295.1"/>
</dbReference>
<dbReference type="OMA" id="CDAHIAS"/>
<evidence type="ECO:0000256" key="3">
    <source>
        <dbReference type="SAM" id="MobiDB-lite"/>
    </source>
</evidence>
<comment type="subcellular location">
    <subcellularLocation>
        <location evidence="1">Secreted</location>
    </subcellularLocation>
</comment>
<dbReference type="SUPFAM" id="SSF48619">
    <property type="entry name" value="Phospholipase A2, PLA2"/>
    <property type="match status" value="1"/>
</dbReference>
<dbReference type="Pfam" id="PF05826">
    <property type="entry name" value="Phospholip_A2_2"/>
    <property type="match status" value="2"/>
</dbReference>
<dbReference type="PROSITE" id="PS00118">
    <property type="entry name" value="PA2_HIS"/>
    <property type="match status" value="1"/>
</dbReference>
<dbReference type="GO" id="GO:0050482">
    <property type="term" value="P:arachidonate secretion"/>
    <property type="evidence" value="ECO:0007669"/>
    <property type="project" value="InterPro"/>
</dbReference>
<dbReference type="AlphaFoldDB" id="A0A672GPS7"/>
<keyword evidence="7" id="KW-1185">Reference proteome</keyword>
<dbReference type="InterPro" id="IPR033113">
    <property type="entry name" value="PLA2_histidine"/>
</dbReference>
<dbReference type="GO" id="GO:0005576">
    <property type="term" value="C:extracellular region"/>
    <property type="evidence" value="ECO:0007669"/>
    <property type="project" value="UniProtKB-SubCell"/>
</dbReference>
<evidence type="ECO:0000256" key="4">
    <source>
        <dbReference type="SAM" id="SignalP"/>
    </source>
</evidence>